<reference evidence="14 15" key="1">
    <citation type="submission" date="2020-08" db="EMBL/GenBank/DDBJ databases">
        <title>Adhaeribacter dokdonensis sp. nov., isolated from the rhizosphere of Elymus tsukushiensis, a plant native to the Dokdo Islands, Republic of Korea.</title>
        <authorList>
            <person name="Ghim S.Y."/>
        </authorList>
    </citation>
    <scope>NUCLEOTIDE SEQUENCE [LARGE SCALE GENOMIC DNA]</scope>
    <source>
        <strain evidence="14 15">KUDC8001</strain>
    </source>
</reference>
<protein>
    <recommendedName>
        <fullName evidence="12">ATP synthase subunit beta</fullName>
        <ecNumber evidence="12">7.1.2.2</ecNumber>
    </recommendedName>
    <alternativeName>
        <fullName evidence="12">ATP synthase F1 sector subunit beta</fullName>
    </alternativeName>
    <alternativeName>
        <fullName evidence="12">F-ATPase subunit beta</fullName>
    </alternativeName>
</protein>
<keyword evidence="12" id="KW-1003">Cell membrane</keyword>
<dbReference type="EC" id="7.1.2.2" evidence="12"/>
<dbReference type="FunFam" id="1.10.1140.10:FF:000001">
    <property type="entry name" value="ATP synthase subunit beta"/>
    <property type="match status" value="1"/>
</dbReference>
<dbReference type="InterPro" id="IPR055190">
    <property type="entry name" value="ATP-synt_VA_C"/>
</dbReference>
<dbReference type="HAMAP" id="MF_01347">
    <property type="entry name" value="ATP_synth_beta_bact"/>
    <property type="match status" value="1"/>
</dbReference>
<dbReference type="GO" id="GO:0045259">
    <property type="term" value="C:proton-transporting ATP synthase complex"/>
    <property type="evidence" value="ECO:0007669"/>
    <property type="project" value="UniProtKB-KW"/>
</dbReference>
<evidence type="ECO:0000256" key="9">
    <source>
        <dbReference type="ARBA" id="ARBA00023136"/>
    </source>
</evidence>
<dbReference type="RefSeq" id="WP_182414006.1">
    <property type="nucleotide sequence ID" value="NZ_CP055153.1"/>
</dbReference>
<comment type="subcellular location">
    <subcellularLocation>
        <location evidence="12">Cell membrane</location>
        <topology evidence="12">Peripheral membrane protein</topology>
    </subcellularLocation>
    <subcellularLocation>
        <location evidence="1">Membrane</location>
        <topology evidence="1">Peripheral membrane protein</topology>
    </subcellularLocation>
</comment>
<proteinExistence type="inferred from homology"/>
<dbReference type="EMBL" id="CP055153">
    <property type="protein sequence ID" value="QMU26802.1"/>
    <property type="molecule type" value="Genomic_DNA"/>
</dbReference>
<dbReference type="SUPFAM" id="SSF47917">
    <property type="entry name" value="C-terminal domain of alpha and beta subunits of F1 ATP synthase"/>
    <property type="match status" value="1"/>
</dbReference>
<keyword evidence="9 12" id="KW-0472">Membrane</keyword>
<dbReference type="CDD" id="cd18110">
    <property type="entry name" value="ATP-synt_F1_beta_C"/>
    <property type="match status" value="1"/>
</dbReference>
<comment type="catalytic activity">
    <reaction evidence="12">
        <text>ATP + H2O + 4 H(+)(in) = ADP + phosphate + 5 H(+)(out)</text>
        <dbReference type="Rhea" id="RHEA:57720"/>
        <dbReference type="ChEBI" id="CHEBI:15377"/>
        <dbReference type="ChEBI" id="CHEBI:15378"/>
        <dbReference type="ChEBI" id="CHEBI:30616"/>
        <dbReference type="ChEBI" id="CHEBI:43474"/>
        <dbReference type="ChEBI" id="CHEBI:456216"/>
        <dbReference type="EC" id="7.1.2.2"/>
    </reaction>
</comment>
<evidence type="ECO:0000256" key="1">
    <source>
        <dbReference type="ARBA" id="ARBA00004170"/>
    </source>
</evidence>
<dbReference type="Pfam" id="PF02874">
    <property type="entry name" value="ATP-synt_ab_N"/>
    <property type="match status" value="1"/>
</dbReference>
<dbReference type="InterPro" id="IPR036121">
    <property type="entry name" value="ATPase_F1/V1/A1_a/bsu_N_sf"/>
</dbReference>
<dbReference type="SMART" id="SM00382">
    <property type="entry name" value="AAA"/>
    <property type="match status" value="1"/>
</dbReference>
<dbReference type="FunFam" id="3.40.50.300:FF:000004">
    <property type="entry name" value="ATP synthase subunit beta"/>
    <property type="match status" value="1"/>
</dbReference>
<dbReference type="CDD" id="cd01133">
    <property type="entry name" value="F1-ATPase_beta_CD"/>
    <property type="match status" value="1"/>
</dbReference>
<dbReference type="PROSITE" id="PS00152">
    <property type="entry name" value="ATPASE_ALPHA_BETA"/>
    <property type="match status" value="1"/>
</dbReference>
<dbReference type="AlphaFoldDB" id="A0A7L7L1Y9"/>
<dbReference type="GO" id="GO:0005524">
    <property type="term" value="F:ATP binding"/>
    <property type="evidence" value="ECO:0007669"/>
    <property type="project" value="UniProtKB-UniRule"/>
</dbReference>
<keyword evidence="5 12" id="KW-0375">Hydrogen ion transport</keyword>
<evidence type="ECO:0000256" key="10">
    <source>
        <dbReference type="ARBA" id="ARBA00023196"/>
    </source>
</evidence>
<dbReference type="PANTHER" id="PTHR15184:SF71">
    <property type="entry name" value="ATP SYNTHASE SUBUNIT BETA, MITOCHONDRIAL"/>
    <property type="match status" value="1"/>
</dbReference>
<evidence type="ECO:0000313" key="14">
    <source>
        <dbReference type="EMBL" id="QMU26802.1"/>
    </source>
</evidence>
<keyword evidence="10 12" id="KW-0139">CF(1)</keyword>
<dbReference type="GO" id="GO:0005886">
    <property type="term" value="C:plasma membrane"/>
    <property type="evidence" value="ECO:0007669"/>
    <property type="project" value="UniProtKB-SubCell"/>
</dbReference>
<dbReference type="InterPro" id="IPR050053">
    <property type="entry name" value="ATPase_alpha/beta_chains"/>
</dbReference>
<evidence type="ECO:0000256" key="6">
    <source>
        <dbReference type="ARBA" id="ARBA00022840"/>
    </source>
</evidence>
<keyword evidence="6 12" id="KW-0067">ATP-binding</keyword>
<comment type="similarity">
    <text evidence="2 12">Belongs to the ATPase alpha/beta chains family.</text>
</comment>
<evidence type="ECO:0000256" key="11">
    <source>
        <dbReference type="ARBA" id="ARBA00023310"/>
    </source>
</evidence>
<evidence type="ECO:0000313" key="15">
    <source>
        <dbReference type="Proteomes" id="UP000514509"/>
    </source>
</evidence>
<dbReference type="KEGG" id="add:HUW48_01580"/>
<dbReference type="Pfam" id="PF22919">
    <property type="entry name" value="ATP-synt_VA_C"/>
    <property type="match status" value="1"/>
</dbReference>
<name>A0A7L7L1Y9_9BACT</name>
<dbReference type="InterPro" id="IPR024034">
    <property type="entry name" value="ATPase_F1/V1_b/a_C"/>
</dbReference>
<sequence length="501" mass="54240">MANIGRITQVIGPVVDVSFSGENSKLPNILDALEVTKANGQKIVLECQQHLGEDRIRTIAMDSTEGLTRGAEVVDMGSPIKMPTGDDVRGRLFNVVGEAIDGIAQPKSTGGLSIHRSAPRFEDLATSSEVLYTGIKVIDLLEPYVKGGKIGLFGGAGVGKTVLIMELVNNIAKAYGGLSVFAGVGERTREGNDLLREFLESDVIKYGEEFKHSMEEGGWDLSKVDAEALKDSKATLVFGQMNEPPGARARVALSGLTVAESFRDGDGTGQGRDILFFIDNIFRFTQAGSEVSALLGRMPSAVGYQPTLATEMGAMQERITSTKRGSITSVQAVYVPADDLTDPAPATTFAHLDATTVLSRKIAELGIYPAVDPLDSTSRILNAQTLGDEHYNTAQRVKEILQRYKELQDIIAILGMDELSDEDKLVVHRARRVQRFLSQPFHVAEQFTGLKGVLVDIKDTIRGFNEIMDGKYDHLPEVAFNLVGSIEDAVAKGERLIAEAK</sequence>
<dbReference type="PANTHER" id="PTHR15184">
    <property type="entry name" value="ATP SYNTHASE"/>
    <property type="match status" value="1"/>
</dbReference>
<dbReference type="Gene3D" id="2.40.10.170">
    <property type="match status" value="1"/>
</dbReference>
<dbReference type="InterPro" id="IPR005722">
    <property type="entry name" value="ATP_synth_F1_bsu"/>
</dbReference>
<feature type="binding site" evidence="12">
    <location>
        <begin position="154"/>
        <end position="161"/>
    </location>
    <ligand>
        <name>ATP</name>
        <dbReference type="ChEBI" id="CHEBI:30616"/>
    </ligand>
</feature>
<dbReference type="NCBIfam" id="TIGR01039">
    <property type="entry name" value="atpD"/>
    <property type="match status" value="1"/>
</dbReference>
<evidence type="ECO:0000256" key="3">
    <source>
        <dbReference type="ARBA" id="ARBA00022448"/>
    </source>
</evidence>
<dbReference type="InterPro" id="IPR020003">
    <property type="entry name" value="ATPase_a/bsu_AS"/>
</dbReference>
<dbReference type="Gene3D" id="1.10.1140.10">
    <property type="entry name" value="Bovine Mitochondrial F1-atpase, Atp Synthase Beta Chain, Chain D, domain 3"/>
    <property type="match status" value="1"/>
</dbReference>
<evidence type="ECO:0000256" key="8">
    <source>
        <dbReference type="ARBA" id="ARBA00023065"/>
    </source>
</evidence>
<dbReference type="CDD" id="cd18115">
    <property type="entry name" value="ATP-synt_F1_beta_N"/>
    <property type="match status" value="1"/>
</dbReference>
<evidence type="ECO:0000259" key="13">
    <source>
        <dbReference type="SMART" id="SM00382"/>
    </source>
</evidence>
<keyword evidence="8 12" id="KW-0406">Ion transport</keyword>
<organism evidence="14 15">
    <name type="scientific">Adhaeribacter radiodurans</name>
    <dbReference type="NCBI Taxonomy" id="2745197"/>
    <lineage>
        <taxon>Bacteria</taxon>
        <taxon>Pseudomonadati</taxon>
        <taxon>Bacteroidota</taxon>
        <taxon>Cytophagia</taxon>
        <taxon>Cytophagales</taxon>
        <taxon>Hymenobacteraceae</taxon>
        <taxon>Adhaeribacter</taxon>
    </lineage>
</organism>
<evidence type="ECO:0000256" key="4">
    <source>
        <dbReference type="ARBA" id="ARBA00022741"/>
    </source>
</evidence>
<dbReference type="Proteomes" id="UP000514509">
    <property type="component" value="Chromosome"/>
</dbReference>
<dbReference type="InterPro" id="IPR000194">
    <property type="entry name" value="ATPase_F1/V1/A1_a/bsu_nucl-bd"/>
</dbReference>
<keyword evidence="11 12" id="KW-0066">ATP synthesis</keyword>
<dbReference type="SUPFAM" id="SSF52540">
    <property type="entry name" value="P-loop containing nucleoside triphosphate hydrolases"/>
    <property type="match status" value="1"/>
</dbReference>
<accession>A0A7L7L1Y9</accession>
<dbReference type="Gene3D" id="3.40.50.300">
    <property type="entry name" value="P-loop containing nucleotide triphosphate hydrolases"/>
    <property type="match status" value="1"/>
</dbReference>
<gene>
    <name evidence="12 14" type="primary">atpD</name>
    <name evidence="14" type="ORF">HUW48_01580</name>
</gene>
<evidence type="ECO:0000256" key="5">
    <source>
        <dbReference type="ARBA" id="ARBA00022781"/>
    </source>
</evidence>
<keyword evidence="4 12" id="KW-0547">Nucleotide-binding</keyword>
<dbReference type="SUPFAM" id="SSF50615">
    <property type="entry name" value="N-terminal domain of alpha and beta subunits of F1 ATP synthase"/>
    <property type="match status" value="1"/>
</dbReference>
<evidence type="ECO:0000256" key="2">
    <source>
        <dbReference type="ARBA" id="ARBA00008936"/>
    </source>
</evidence>
<dbReference type="InterPro" id="IPR004100">
    <property type="entry name" value="ATPase_F1/V1/A1_a/bsu_N"/>
</dbReference>
<keyword evidence="15" id="KW-1185">Reference proteome</keyword>
<feature type="domain" description="AAA+ ATPase" evidence="13">
    <location>
        <begin position="146"/>
        <end position="363"/>
    </location>
</feature>
<evidence type="ECO:0000256" key="7">
    <source>
        <dbReference type="ARBA" id="ARBA00022967"/>
    </source>
</evidence>
<dbReference type="InterPro" id="IPR027417">
    <property type="entry name" value="P-loop_NTPase"/>
</dbReference>
<comment type="function">
    <text evidence="12">Produces ATP from ADP in the presence of a proton gradient across the membrane. The catalytic sites are hosted primarily by the beta subunits.</text>
</comment>
<dbReference type="InterPro" id="IPR003593">
    <property type="entry name" value="AAA+_ATPase"/>
</dbReference>
<dbReference type="GO" id="GO:0046933">
    <property type="term" value="F:proton-transporting ATP synthase activity, rotational mechanism"/>
    <property type="evidence" value="ECO:0007669"/>
    <property type="project" value="UniProtKB-UniRule"/>
</dbReference>
<dbReference type="Pfam" id="PF00006">
    <property type="entry name" value="ATP-synt_ab"/>
    <property type="match status" value="1"/>
</dbReference>
<keyword evidence="3 12" id="KW-0813">Transport</keyword>
<keyword evidence="7 12" id="KW-1278">Translocase</keyword>
<evidence type="ECO:0000256" key="12">
    <source>
        <dbReference type="HAMAP-Rule" id="MF_01347"/>
    </source>
</evidence>